<proteinExistence type="predicted"/>
<protein>
    <recommendedName>
        <fullName evidence="4">Tetratricopeptide repeat protein</fullName>
    </recommendedName>
</protein>
<keyword evidence="1" id="KW-0732">Signal</keyword>
<accession>A0A8S1RVI3</accession>
<evidence type="ECO:0008006" key="4">
    <source>
        <dbReference type="Google" id="ProtNLM"/>
    </source>
</evidence>
<comment type="caution">
    <text evidence="2">The sequence shown here is derived from an EMBL/GenBank/DDBJ whole genome shotgun (WGS) entry which is preliminary data.</text>
</comment>
<dbReference type="Proteomes" id="UP000692954">
    <property type="component" value="Unassembled WGS sequence"/>
</dbReference>
<evidence type="ECO:0000313" key="3">
    <source>
        <dbReference type="Proteomes" id="UP000692954"/>
    </source>
</evidence>
<evidence type="ECO:0000313" key="2">
    <source>
        <dbReference type="EMBL" id="CAD8130985.1"/>
    </source>
</evidence>
<gene>
    <name evidence="2" type="ORF">PSON_ATCC_30995.1.T3520005</name>
</gene>
<keyword evidence="3" id="KW-1185">Reference proteome</keyword>
<reference evidence="2" key="1">
    <citation type="submission" date="2021-01" db="EMBL/GenBank/DDBJ databases">
        <authorList>
            <consortium name="Genoscope - CEA"/>
            <person name="William W."/>
        </authorList>
    </citation>
    <scope>NUCLEOTIDE SEQUENCE</scope>
</reference>
<feature type="chain" id="PRO_5035847672" description="Tetratricopeptide repeat protein" evidence="1">
    <location>
        <begin position="23"/>
        <end position="179"/>
    </location>
</feature>
<name>A0A8S1RVI3_9CILI</name>
<organism evidence="2 3">
    <name type="scientific">Paramecium sonneborni</name>
    <dbReference type="NCBI Taxonomy" id="65129"/>
    <lineage>
        <taxon>Eukaryota</taxon>
        <taxon>Sar</taxon>
        <taxon>Alveolata</taxon>
        <taxon>Ciliophora</taxon>
        <taxon>Intramacronucleata</taxon>
        <taxon>Oligohymenophorea</taxon>
        <taxon>Peniculida</taxon>
        <taxon>Parameciidae</taxon>
        <taxon>Paramecium</taxon>
    </lineage>
</organism>
<dbReference type="EMBL" id="CAJJDN010000352">
    <property type="protein sequence ID" value="CAD8130985.1"/>
    <property type="molecule type" value="Genomic_DNA"/>
</dbReference>
<feature type="signal peptide" evidence="1">
    <location>
        <begin position="1"/>
        <end position="22"/>
    </location>
</feature>
<evidence type="ECO:0000256" key="1">
    <source>
        <dbReference type="SAM" id="SignalP"/>
    </source>
</evidence>
<dbReference type="AlphaFoldDB" id="A0A8S1RVI3"/>
<sequence length="179" mass="21143">MKIFIISSLILLRLYLNQKNISQQIEFFDKAILLNPQYDIALNNQGNLIDILKYLDSALSIHLSYFKIQGNQKNIKNPFNVSIKQYQQILNMFVEWNNKDLALILYTKQSLVHHLKKFLNALQAYDIHQILKYQLEKLLNRIFKILELGNKQEAKNFYLAALEKGANEKDQIQKIIYKL</sequence>